<dbReference type="PIRSF" id="PIRSF019169">
    <property type="entry name" value="PilM"/>
    <property type="match status" value="1"/>
</dbReference>
<dbReference type="Gene3D" id="3.30.420.40">
    <property type="match status" value="2"/>
</dbReference>
<evidence type="ECO:0000313" key="2">
    <source>
        <dbReference type="EMBL" id="KPW20158.1"/>
    </source>
</evidence>
<dbReference type="SUPFAM" id="SSF53067">
    <property type="entry name" value="Actin-like ATPase domain"/>
    <property type="match status" value="2"/>
</dbReference>
<organism evidence="2 3">
    <name type="scientific">Pseudomonas syringae pv. aceris</name>
    <dbReference type="NCBI Taxonomy" id="199198"/>
    <lineage>
        <taxon>Bacteria</taxon>
        <taxon>Pseudomonadati</taxon>
        <taxon>Pseudomonadota</taxon>
        <taxon>Gammaproteobacteria</taxon>
        <taxon>Pseudomonadales</taxon>
        <taxon>Pseudomonadaceae</taxon>
        <taxon>Pseudomonas</taxon>
        <taxon>Pseudomonas syringae</taxon>
    </lineage>
</organism>
<name>A0A0N8QDP4_PSESX</name>
<dbReference type="EMBL" id="LJPM01000264">
    <property type="protein sequence ID" value="KPW20158.1"/>
    <property type="molecule type" value="Genomic_DNA"/>
</dbReference>
<dbReference type="PANTHER" id="PTHR32432">
    <property type="entry name" value="CELL DIVISION PROTEIN FTSA-RELATED"/>
    <property type="match status" value="1"/>
</dbReference>
<dbReference type="InterPro" id="IPR005883">
    <property type="entry name" value="PilM"/>
</dbReference>
<dbReference type="InterPro" id="IPR050696">
    <property type="entry name" value="FtsA/MreB"/>
</dbReference>
<dbReference type="Gene3D" id="3.30.1490.300">
    <property type="match status" value="1"/>
</dbReference>
<dbReference type="FunFam" id="3.30.1490.300:FF:000001">
    <property type="entry name" value="Type 4 fimbrial biogenesis protein PilM"/>
    <property type="match status" value="1"/>
</dbReference>
<evidence type="ECO:0000259" key="1">
    <source>
        <dbReference type="SMART" id="SM00842"/>
    </source>
</evidence>
<proteinExistence type="predicted"/>
<dbReference type="GO" id="GO:0051301">
    <property type="term" value="P:cell division"/>
    <property type="evidence" value="ECO:0007669"/>
    <property type="project" value="InterPro"/>
</dbReference>
<dbReference type="SMART" id="SM00842">
    <property type="entry name" value="FtsA"/>
    <property type="match status" value="1"/>
</dbReference>
<dbReference type="InterPro" id="IPR003494">
    <property type="entry name" value="SHS2_FtsA"/>
</dbReference>
<gene>
    <name evidence="2" type="ORF">ALO91_100422</name>
</gene>
<dbReference type="PATRIC" id="fig|199198.5.peg.4061"/>
<sequence length="363" mass="39159">MTETHRNQVVFELFSKKANTLLGIDISSTSVKLLELSRSGTRYKVESYAVEPLPANAVVEKNIAELEGVGQALSRVLAKAKTSVKNVAVAVAGSAVITKTIEMDAGLSDDDMENQLKLEADQYIPYPLEEVAIDFEVQGYSVRNPERVEVLLAACRKENVEVREAALALAGLTARVVDVEAYALERSFGLLAAQLGNGHDELTVAVVDIGATMTTLSVLHHGRIIYTREQLFGGRQLTDEIQRRYGLSMEEAGLAKKQGGLPDDYVSEVLDPFKEALVQQVSRSLQFFFAAGQYNSVDHIMLAGGTASISGLEHLIQRRIGTPTMVANPFADMALSSKVNAGALASDAPALMIACGLALRSFD</sequence>
<evidence type="ECO:0000313" key="3">
    <source>
        <dbReference type="Proteomes" id="UP000050297"/>
    </source>
</evidence>
<dbReference type="PANTHER" id="PTHR32432:SF3">
    <property type="entry name" value="ETHANOLAMINE UTILIZATION PROTEIN EUTJ"/>
    <property type="match status" value="1"/>
</dbReference>
<reference evidence="2 3" key="1">
    <citation type="submission" date="2015-09" db="EMBL/GenBank/DDBJ databases">
        <title>Genome announcement of multiple Pseudomonas syringae strains.</title>
        <authorList>
            <person name="Thakur S."/>
            <person name="Wang P.W."/>
            <person name="Gong Y."/>
            <person name="Weir B.S."/>
            <person name="Guttman D.S."/>
        </authorList>
    </citation>
    <scope>NUCLEOTIDE SEQUENCE [LARGE SCALE GENOMIC DNA]</scope>
    <source>
        <strain evidence="2 3">ICMP2802</strain>
    </source>
</reference>
<feature type="domain" description="SHS2" evidence="1">
    <location>
        <begin position="21"/>
        <end position="188"/>
    </location>
</feature>
<dbReference type="InterPro" id="IPR043129">
    <property type="entry name" value="ATPase_NBD"/>
</dbReference>
<protein>
    <submittedName>
        <fullName evidence="2">Type IV pilus bioproteinsis protein PilM</fullName>
    </submittedName>
</protein>
<dbReference type="CDD" id="cd24049">
    <property type="entry name" value="ASKHA_NBD_PilM"/>
    <property type="match status" value="1"/>
</dbReference>
<dbReference type="AlphaFoldDB" id="A0A0N8QDP4"/>
<dbReference type="Proteomes" id="UP000050297">
    <property type="component" value="Unassembled WGS sequence"/>
</dbReference>
<accession>A0A0N8QDP4</accession>
<dbReference type="Pfam" id="PF11104">
    <property type="entry name" value="PilM_2"/>
    <property type="match status" value="1"/>
</dbReference>
<comment type="caution">
    <text evidence="2">The sequence shown here is derived from an EMBL/GenBank/DDBJ whole genome shotgun (WGS) entry which is preliminary data.</text>
</comment>
<dbReference type="FunFam" id="3.30.420.40:FF:000149">
    <property type="entry name" value="Type IV pilus assembly protein PilM"/>
    <property type="match status" value="1"/>
</dbReference>
<dbReference type="NCBIfam" id="TIGR01175">
    <property type="entry name" value="pilM"/>
    <property type="match status" value="1"/>
</dbReference>